<dbReference type="Proteomes" id="UP000663879">
    <property type="component" value="Unassembled WGS sequence"/>
</dbReference>
<evidence type="ECO:0000313" key="2">
    <source>
        <dbReference type="EMBL" id="CAF0718762.1"/>
    </source>
</evidence>
<keyword evidence="1" id="KW-0175">Coiled coil</keyword>
<dbReference type="AlphaFoldDB" id="A0A813M5R7"/>
<accession>A0A813M5R7</accession>
<comment type="caution">
    <text evidence="2">The sequence shown here is derived from an EMBL/GenBank/DDBJ whole genome shotgun (WGS) entry which is preliminary data.</text>
</comment>
<keyword evidence="3" id="KW-1185">Reference proteome</keyword>
<sequence>MFQIDNADKDIENSTEQLKLYIDDVKSMLSAISKEKNSAKLIEYSNEFKKLEQRFDKFKIDNQNDKRIENLNLLLNNQSSIIQKQKEEFDIIRKEFNELKLNNYKHEFTRLYEIFETKLQALYSIDDDPIFLLNDSIASLKHLKTFVLEYETFVQSLCKIDVSSIKNLEKNLLEIENDSKMKEEKKIVYDTLLLSIEAKKIDLDKVRQISLLKEKVLSYEKILGDLRNKLFFTE</sequence>
<reference evidence="2" key="1">
    <citation type="submission" date="2021-02" db="EMBL/GenBank/DDBJ databases">
        <authorList>
            <person name="Nowell W R."/>
        </authorList>
    </citation>
    <scope>NUCLEOTIDE SEQUENCE</scope>
    <source>
        <strain evidence="2">Ploen Becks lab</strain>
    </source>
</reference>
<proteinExistence type="predicted"/>
<dbReference type="EMBL" id="CAJNOC010000142">
    <property type="protein sequence ID" value="CAF0718762.1"/>
    <property type="molecule type" value="Genomic_DNA"/>
</dbReference>
<name>A0A813M5R7_9BILA</name>
<evidence type="ECO:0000313" key="3">
    <source>
        <dbReference type="Proteomes" id="UP000663879"/>
    </source>
</evidence>
<protein>
    <submittedName>
        <fullName evidence="2">Uncharacterized protein</fullName>
    </submittedName>
</protein>
<evidence type="ECO:0000256" key="1">
    <source>
        <dbReference type="SAM" id="Coils"/>
    </source>
</evidence>
<gene>
    <name evidence="2" type="ORF">OXX778_LOCUS1980</name>
</gene>
<feature type="coiled-coil region" evidence="1">
    <location>
        <begin position="4"/>
        <end position="102"/>
    </location>
</feature>
<organism evidence="2 3">
    <name type="scientific">Brachionus calyciflorus</name>
    <dbReference type="NCBI Taxonomy" id="104777"/>
    <lineage>
        <taxon>Eukaryota</taxon>
        <taxon>Metazoa</taxon>
        <taxon>Spiralia</taxon>
        <taxon>Gnathifera</taxon>
        <taxon>Rotifera</taxon>
        <taxon>Eurotatoria</taxon>
        <taxon>Monogononta</taxon>
        <taxon>Pseudotrocha</taxon>
        <taxon>Ploima</taxon>
        <taxon>Brachionidae</taxon>
        <taxon>Brachionus</taxon>
    </lineage>
</organism>